<dbReference type="EMBL" id="CAJOAX010055706">
    <property type="protein sequence ID" value="CAF4327815.1"/>
    <property type="molecule type" value="Genomic_DNA"/>
</dbReference>
<feature type="non-terminal residue" evidence="1">
    <location>
        <position position="1"/>
    </location>
</feature>
<accession>A0A820JQI2</accession>
<dbReference type="Proteomes" id="UP000663823">
    <property type="component" value="Unassembled WGS sequence"/>
</dbReference>
<sequence length="20" mass="2441">ITIDTLTYDTYHLIKHIHSR</sequence>
<gene>
    <name evidence="1" type="ORF">OTI717_LOCUS42872</name>
</gene>
<name>A0A820JQI2_9BILA</name>
<evidence type="ECO:0000313" key="1">
    <source>
        <dbReference type="EMBL" id="CAF4327815.1"/>
    </source>
</evidence>
<dbReference type="AlphaFoldDB" id="A0A820JQI2"/>
<comment type="caution">
    <text evidence="1">The sequence shown here is derived from an EMBL/GenBank/DDBJ whole genome shotgun (WGS) entry which is preliminary data.</text>
</comment>
<proteinExistence type="predicted"/>
<reference evidence="1" key="1">
    <citation type="submission" date="2021-02" db="EMBL/GenBank/DDBJ databases">
        <authorList>
            <person name="Nowell W R."/>
        </authorList>
    </citation>
    <scope>NUCLEOTIDE SEQUENCE</scope>
</reference>
<evidence type="ECO:0000313" key="2">
    <source>
        <dbReference type="Proteomes" id="UP000663823"/>
    </source>
</evidence>
<protein>
    <submittedName>
        <fullName evidence="1">Uncharacterized protein</fullName>
    </submittedName>
</protein>
<organism evidence="1 2">
    <name type="scientific">Rotaria sordida</name>
    <dbReference type="NCBI Taxonomy" id="392033"/>
    <lineage>
        <taxon>Eukaryota</taxon>
        <taxon>Metazoa</taxon>
        <taxon>Spiralia</taxon>
        <taxon>Gnathifera</taxon>
        <taxon>Rotifera</taxon>
        <taxon>Eurotatoria</taxon>
        <taxon>Bdelloidea</taxon>
        <taxon>Philodinida</taxon>
        <taxon>Philodinidae</taxon>
        <taxon>Rotaria</taxon>
    </lineage>
</organism>